<dbReference type="RefSeq" id="XP_064768571.1">
    <property type="nucleotide sequence ID" value="XM_064912587.1"/>
</dbReference>
<reference evidence="4 5" key="1">
    <citation type="submission" date="2024-03" db="EMBL/GenBank/DDBJ databases">
        <title>Genome-scale model development and genomic sequencing of the oleaginous clade Lipomyces.</title>
        <authorList>
            <consortium name="Lawrence Berkeley National Laboratory"/>
            <person name="Czajka J.J."/>
            <person name="Han Y."/>
            <person name="Kim J."/>
            <person name="Mondo S.J."/>
            <person name="Hofstad B.A."/>
            <person name="Robles A."/>
            <person name="Haridas S."/>
            <person name="Riley R."/>
            <person name="LaButti K."/>
            <person name="Pangilinan J."/>
            <person name="Andreopoulos W."/>
            <person name="Lipzen A."/>
            <person name="Yan J."/>
            <person name="Wang M."/>
            <person name="Ng V."/>
            <person name="Grigoriev I.V."/>
            <person name="Spatafora J.W."/>
            <person name="Magnuson J.K."/>
            <person name="Baker S.E."/>
            <person name="Pomraning K.R."/>
        </authorList>
    </citation>
    <scope>NUCLEOTIDE SEQUENCE [LARGE SCALE GENOMIC DNA]</scope>
    <source>
        <strain evidence="4 5">Phaff 52-87</strain>
    </source>
</reference>
<protein>
    <recommendedName>
        <fullName evidence="6">Pentacotripeptide-repeat region of PRORP domain-containing protein</fullName>
    </recommendedName>
</protein>
<feature type="compositionally biased region" description="Acidic residues" evidence="3">
    <location>
        <begin position="141"/>
        <end position="153"/>
    </location>
</feature>
<dbReference type="InterPro" id="IPR011990">
    <property type="entry name" value="TPR-like_helical_dom_sf"/>
</dbReference>
<evidence type="ECO:0000256" key="3">
    <source>
        <dbReference type="SAM" id="MobiDB-lite"/>
    </source>
</evidence>
<dbReference type="Proteomes" id="UP001498771">
    <property type="component" value="Unassembled WGS sequence"/>
</dbReference>
<evidence type="ECO:0000313" key="4">
    <source>
        <dbReference type="EMBL" id="KAK7205538.1"/>
    </source>
</evidence>
<dbReference type="EMBL" id="JBBJBU010000005">
    <property type="protein sequence ID" value="KAK7205538.1"/>
    <property type="molecule type" value="Genomic_DNA"/>
</dbReference>
<dbReference type="GeneID" id="90038099"/>
<name>A0ABR1F6R8_9ASCO</name>
<feature type="compositionally biased region" description="Basic and acidic residues" evidence="3">
    <location>
        <begin position="72"/>
        <end position="108"/>
    </location>
</feature>
<dbReference type="Gene3D" id="1.25.40.10">
    <property type="entry name" value="Tetratricopeptide repeat domain"/>
    <property type="match status" value="1"/>
</dbReference>
<organism evidence="4 5">
    <name type="scientific">Myxozyma melibiosi</name>
    <dbReference type="NCBI Taxonomy" id="54550"/>
    <lineage>
        <taxon>Eukaryota</taxon>
        <taxon>Fungi</taxon>
        <taxon>Dikarya</taxon>
        <taxon>Ascomycota</taxon>
        <taxon>Saccharomycotina</taxon>
        <taxon>Lipomycetes</taxon>
        <taxon>Lipomycetales</taxon>
        <taxon>Lipomycetaceae</taxon>
        <taxon>Myxozyma</taxon>
    </lineage>
</organism>
<dbReference type="InterPro" id="IPR002885">
    <property type="entry name" value="PPR_rpt"/>
</dbReference>
<keyword evidence="5" id="KW-1185">Reference proteome</keyword>
<evidence type="ECO:0000256" key="2">
    <source>
        <dbReference type="PROSITE-ProRule" id="PRU00708"/>
    </source>
</evidence>
<comment type="subcellular location">
    <subcellularLocation>
        <location evidence="1">Mitochondrion</location>
    </subcellularLocation>
</comment>
<sequence>MGNRGGARGSQSGGRALWAIYGEGQSEETERTGRNRDDRRGKDNQKSGRRTGGKSVQRKDEQDEVPVLNNYHRPDRGTKFPEEISSFRDMDMDQDDENVKAKAGKIRDQVFAYASSRPTVRPTVRPTAKTPERQSLKAEGDIDEVELELDMDSDTGVRNRKKNTKKDEPKKKLKDESKKFFKDGPRTRDGAEVTDPYLISKYIKVAIARGNLDVALENARRGGEHSTTGWNLIIQHTMSEAKVNTALSYFNEMRRRGAKPNGYTFTALFQGLANHSAIAPTAVDKTKRILAYAVHKGTFKLEPVLLNAALQVARVNRDIDAMYEILGTAMDVIPLDAASYSIIFNIYSNAGRSNRELGSEVREIWAEAVSEAKRSQRLSNDRVVLFNSVIYNVTRALLKSKSQADVYLAYRIIVNAYNLPQYIVPTELLVSNIIQDPSAVEDTALEPYLCNDTSDESRLSKAPIEKTAVPFIFEACDRLRQRDAFIEYHTYFKQRIYLGSSLHMKYTEQMDKNGLPAVGDDVVQDTVPEVTRKDRRMQRRLYAHENKGKKLIAQEDDEDDD</sequence>
<evidence type="ECO:0000256" key="1">
    <source>
        <dbReference type="ARBA" id="ARBA00004173"/>
    </source>
</evidence>
<feature type="compositionally biased region" description="Basic and acidic residues" evidence="3">
    <location>
        <begin position="130"/>
        <end position="140"/>
    </location>
</feature>
<dbReference type="PROSITE" id="PS51375">
    <property type="entry name" value="PPR"/>
    <property type="match status" value="1"/>
</dbReference>
<comment type="caution">
    <text evidence="4">The sequence shown here is derived from an EMBL/GenBank/DDBJ whole genome shotgun (WGS) entry which is preliminary data.</text>
</comment>
<dbReference type="Pfam" id="PF13041">
    <property type="entry name" value="PPR_2"/>
    <property type="match status" value="1"/>
</dbReference>
<feature type="compositionally biased region" description="Basic and acidic residues" evidence="3">
    <location>
        <begin position="165"/>
        <end position="187"/>
    </location>
</feature>
<feature type="repeat" description="PPR" evidence="2">
    <location>
        <begin position="226"/>
        <end position="260"/>
    </location>
</feature>
<feature type="compositionally biased region" description="Gly residues" evidence="3">
    <location>
        <begin position="1"/>
        <end position="12"/>
    </location>
</feature>
<proteinExistence type="predicted"/>
<gene>
    <name evidence="4" type="ORF">BZA70DRAFT_278351</name>
</gene>
<accession>A0ABR1F6R8</accession>
<feature type="region of interest" description="Disordered" evidence="3">
    <location>
        <begin position="1"/>
        <end position="187"/>
    </location>
</feature>
<evidence type="ECO:0008006" key="6">
    <source>
        <dbReference type="Google" id="ProtNLM"/>
    </source>
</evidence>
<feature type="compositionally biased region" description="Basic and acidic residues" evidence="3">
    <location>
        <begin position="28"/>
        <end position="46"/>
    </location>
</feature>
<evidence type="ECO:0000313" key="5">
    <source>
        <dbReference type="Proteomes" id="UP001498771"/>
    </source>
</evidence>